<protein>
    <submittedName>
        <fullName evidence="1">Uncharacterized protein</fullName>
    </submittedName>
</protein>
<proteinExistence type="predicted"/>
<reference evidence="1 2" key="1">
    <citation type="submission" date="2023-08" db="EMBL/GenBank/DDBJ databases">
        <title>Implementing the SeqCode for naming new Mesorhizobium species isolated from Vachellia karroo root nodules.</title>
        <authorList>
            <person name="Van Lill M."/>
        </authorList>
    </citation>
    <scope>NUCLEOTIDE SEQUENCE [LARGE SCALE GENOMIC DNA]</scope>
    <source>
        <strain evidence="1 2">VK23A</strain>
    </source>
</reference>
<dbReference type="RefSeq" id="WP_320319001.1">
    <property type="nucleotide sequence ID" value="NZ_JAVIIX010000034.1"/>
</dbReference>
<dbReference type="EMBL" id="JAVIIZ010000036">
    <property type="protein sequence ID" value="MDX8476557.1"/>
    <property type="molecule type" value="Genomic_DNA"/>
</dbReference>
<comment type="caution">
    <text evidence="1">The sequence shown here is derived from an EMBL/GenBank/DDBJ whole genome shotgun (WGS) entry which is preliminary data.</text>
</comment>
<gene>
    <name evidence="1" type="ORF">RFM27_31305</name>
</gene>
<evidence type="ECO:0000313" key="2">
    <source>
        <dbReference type="Proteomes" id="UP001271780"/>
    </source>
</evidence>
<accession>A0ABU4XSB4</accession>
<evidence type="ECO:0000313" key="1">
    <source>
        <dbReference type="EMBL" id="MDX8476557.1"/>
    </source>
</evidence>
<dbReference type="Proteomes" id="UP001271780">
    <property type="component" value="Unassembled WGS sequence"/>
</dbReference>
<keyword evidence="2" id="KW-1185">Reference proteome</keyword>
<organism evidence="1 2">
    <name type="scientific">Mesorhizobium dulcispinae</name>
    <dbReference type="NCBI Taxonomy" id="3072316"/>
    <lineage>
        <taxon>Bacteria</taxon>
        <taxon>Pseudomonadati</taxon>
        <taxon>Pseudomonadota</taxon>
        <taxon>Alphaproteobacteria</taxon>
        <taxon>Hyphomicrobiales</taxon>
        <taxon>Phyllobacteriaceae</taxon>
        <taxon>Mesorhizobium</taxon>
    </lineage>
</organism>
<sequence>MSNDLFLLSETLVNLKAYGVEEVTIVGQESSAQHIDGGICKELVINFIKVPSLEFVGTSYYLWLARDTLLADDCYIIESHFCIDHQVLCGLALTEFPNVAVIGRSMRSLNGGKNQSFKNRSITLPRTNSTARAGGASSSRMAAVLRLSVGALTSAIVPALNEVIGSGAVGASITDFVAYLVERRGVHIVTMCGDDLRRSKKLLRAKTACPSSAPA</sequence>
<name>A0ABU4XSB4_9HYPH</name>